<gene>
    <name evidence="1" type="ORF">BECKFW1821C_GA0114237_108713</name>
</gene>
<name>A0A450U0C7_9GAMM</name>
<reference evidence="1" key="1">
    <citation type="submission" date="2019-02" db="EMBL/GenBank/DDBJ databases">
        <authorList>
            <person name="Gruber-Vodicka R. H."/>
            <person name="Seah K. B. B."/>
        </authorList>
    </citation>
    <scope>NUCLEOTIDE SEQUENCE</scope>
    <source>
        <strain evidence="1">BECK_BZ131</strain>
    </source>
</reference>
<protein>
    <submittedName>
        <fullName evidence="1">Uncharacterized protein</fullName>
    </submittedName>
</protein>
<organism evidence="1">
    <name type="scientific">Candidatus Kentrum sp. FW</name>
    <dbReference type="NCBI Taxonomy" id="2126338"/>
    <lineage>
        <taxon>Bacteria</taxon>
        <taxon>Pseudomonadati</taxon>
        <taxon>Pseudomonadota</taxon>
        <taxon>Gammaproteobacteria</taxon>
        <taxon>Candidatus Kentrum</taxon>
    </lineage>
</organism>
<dbReference type="AlphaFoldDB" id="A0A450U0C7"/>
<dbReference type="EMBL" id="CAADFE010000087">
    <property type="protein sequence ID" value="VFJ75763.1"/>
    <property type="molecule type" value="Genomic_DNA"/>
</dbReference>
<evidence type="ECO:0000313" key="1">
    <source>
        <dbReference type="EMBL" id="VFJ75763.1"/>
    </source>
</evidence>
<accession>A0A450U0C7</accession>
<sequence>MTILLFGHWRNHYLARLCLGPSMQGCSVLYQSALGSPGSPSCTRQKYVKTQRCRVRLGDPGKNRALRPNEISLAIGSNRRAKNMIQDTMGIVPTGFVLEFAASGQDTLEMGTGSHATRDEMATEHDVFGSLALDG</sequence>
<proteinExistence type="predicted"/>